<keyword evidence="7" id="KW-1185">Reference proteome</keyword>
<dbReference type="GO" id="GO:0016757">
    <property type="term" value="F:glycosyltransferase activity"/>
    <property type="evidence" value="ECO:0007669"/>
    <property type="project" value="UniProtKB-KW"/>
</dbReference>
<dbReference type="PATRIC" id="fig|1121307.3.peg.2623"/>
<evidence type="ECO:0000256" key="4">
    <source>
        <dbReference type="SAM" id="Phobius"/>
    </source>
</evidence>
<dbReference type="OrthoDB" id="9766971at2"/>
<protein>
    <submittedName>
        <fullName evidence="6">Succinoglycan biosynthesis protein ExoA</fullName>
        <ecNumber evidence="6">2.4.-.-</ecNumber>
    </submittedName>
</protein>
<evidence type="ECO:0000256" key="2">
    <source>
        <dbReference type="ARBA" id="ARBA00022676"/>
    </source>
</evidence>
<keyword evidence="4" id="KW-0472">Membrane</keyword>
<dbReference type="PANTHER" id="PTHR43630">
    <property type="entry name" value="POLY-BETA-1,6-N-ACETYL-D-GLUCOSAMINE SYNTHASE"/>
    <property type="match status" value="1"/>
</dbReference>
<dbReference type="EMBL" id="LFVU01000006">
    <property type="protein sequence ID" value="KMT22609.1"/>
    <property type="molecule type" value="Genomic_DNA"/>
</dbReference>
<evidence type="ECO:0000313" key="6">
    <source>
        <dbReference type="EMBL" id="KMT22609.1"/>
    </source>
</evidence>
<dbReference type="Proteomes" id="UP000036756">
    <property type="component" value="Unassembled WGS sequence"/>
</dbReference>
<dbReference type="STRING" id="1121307.CLCY_9c00400"/>
<name>A0A0J8DEF6_CLOCY</name>
<comment type="caution">
    <text evidence="6">The sequence shown here is derived from an EMBL/GenBank/DDBJ whole genome shotgun (WGS) entry which is preliminary data.</text>
</comment>
<dbReference type="CDD" id="cd02525">
    <property type="entry name" value="Succinoglycan_BP_ExoA"/>
    <property type="match status" value="1"/>
</dbReference>
<dbReference type="SUPFAM" id="SSF53448">
    <property type="entry name" value="Nucleotide-diphospho-sugar transferases"/>
    <property type="match status" value="1"/>
</dbReference>
<dbReference type="RefSeq" id="WP_048569817.1">
    <property type="nucleotide sequence ID" value="NZ_LFVU01000006.1"/>
</dbReference>
<feature type="transmembrane region" description="Helical" evidence="4">
    <location>
        <begin position="273"/>
        <end position="291"/>
    </location>
</feature>
<feature type="transmembrane region" description="Helical" evidence="4">
    <location>
        <begin position="303"/>
        <end position="324"/>
    </location>
</feature>
<dbReference type="Pfam" id="PF00535">
    <property type="entry name" value="Glycos_transf_2"/>
    <property type="match status" value="1"/>
</dbReference>
<dbReference type="Gene3D" id="3.90.550.10">
    <property type="entry name" value="Spore Coat Polysaccharide Biosynthesis Protein SpsA, Chain A"/>
    <property type="match status" value="1"/>
</dbReference>
<dbReference type="InterPro" id="IPR001173">
    <property type="entry name" value="Glyco_trans_2-like"/>
</dbReference>
<dbReference type="AlphaFoldDB" id="A0A0J8DEF6"/>
<reference evidence="6 7" key="1">
    <citation type="submission" date="2015-06" db="EMBL/GenBank/DDBJ databases">
        <title>Draft genome sequence of the purine-degrading Clostridium cylindrosporum HC-1 (DSM 605).</title>
        <authorList>
            <person name="Poehlein A."/>
            <person name="Schiel-Bengelsdorf B."/>
            <person name="Bengelsdorf F."/>
            <person name="Daniel R."/>
            <person name="Duerre P."/>
        </authorList>
    </citation>
    <scope>NUCLEOTIDE SEQUENCE [LARGE SCALE GENOMIC DNA]</scope>
    <source>
        <strain evidence="6 7">DSM 605</strain>
    </source>
</reference>
<evidence type="ECO:0000313" key="7">
    <source>
        <dbReference type="Proteomes" id="UP000036756"/>
    </source>
</evidence>
<gene>
    <name evidence="6" type="primary">exoA</name>
    <name evidence="6" type="ORF">CLCY_9c00400</name>
</gene>
<feature type="transmembrane region" description="Helical" evidence="4">
    <location>
        <begin position="249"/>
        <end position="267"/>
    </location>
</feature>
<accession>A0A0J8DEF6</accession>
<proteinExistence type="inferred from homology"/>
<feature type="domain" description="Glycosyltransferase 2-like" evidence="5">
    <location>
        <begin position="10"/>
        <end position="177"/>
    </location>
</feature>
<dbReference type="EC" id="2.4.-.-" evidence="6"/>
<evidence type="ECO:0000256" key="3">
    <source>
        <dbReference type="ARBA" id="ARBA00022679"/>
    </source>
</evidence>
<dbReference type="InterPro" id="IPR029044">
    <property type="entry name" value="Nucleotide-diphossugar_trans"/>
</dbReference>
<keyword evidence="2 6" id="KW-0328">Glycosyltransferase</keyword>
<comment type="similarity">
    <text evidence="1">Belongs to the glycosyltransferase 2 family.</text>
</comment>
<keyword evidence="4" id="KW-0812">Transmembrane</keyword>
<evidence type="ECO:0000259" key="5">
    <source>
        <dbReference type="Pfam" id="PF00535"/>
    </source>
</evidence>
<keyword evidence="4" id="KW-1133">Transmembrane helix</keyword>
<organism evidence="6 7">
    <name type="scientific">Clostridium cylindrosporum DSM 605</name>
    <dbReference type="NCBI Taxonomy" id="1121307"/>
    <lineage>
        <taxon>Bacteria</taxon>
        <taxon>Bacillati</taxon>
        <taxon>Bacillota</taxon>
        <taxon>Clostridia</taxon>
        <taxon>Eubacteriales</taxon>
        <taxon>Clostridiaceae</taxon>
        <taxon>Clostridium</taxon>
    </lineage>
</organism>
<sequence>MDDSKKKFVSIVIPCRNEENYIEKCVDSMAKQSYGIENIEVLVVDGMSTDRTQEIVNEYSKKVPNVKLVINEKKVAPVAMNLGIKKAKGDIIIIFGAHAYMDKDYVKNSVEKLKDDNIAVVGGRIINLSENDLSEAISLAMGSPFGVGNALFRYSDKEELVDTVAFGAYKREVFDNVGLFDEEFVRNQDDELNFRVSKAGYNMLLSPSIESHYYTRGSLGKLWKQYFQYGFWKVRVIQKHKRPASIRHLIPLIFVSGIIAGTILSIFSKVLMIMFLSVLGLYAALSLVYAVKACNSKYKYVPRIMLCFLILHLSYGLGFIEGIYTFHISKNYDRINKNTKMSR</sequence>
<keyword evidence="3 6" id="KW-0808">Transferase</keyword>
<dbReference type="PANTHER" id="PTHR43630:SF1">
    <property type="entry name" value="POLY-BETA-1,6-N-ACETYL-D-GLUCOSAMINE SYNTHASE"/>
    <property type="match status" value="1"/>
</dbReference>
<evidence type="ECO:0000256" key="1">
    <source>
        <dbReference type="ARBA" id="ARBA00006739"/>
    </source>
</evidence>